<proteinExistence type="predicted"/>
<protein>
    <recommendedName>
        <fullName evidence="2">DUF6533 domain-containing protein</fullName>
    </recommendedName>
</protein>
<feature type="transmembrane region" description="Helical" evidence="1">
    <location>
        <begin position="96"/>
        <end position="118"/>
    </location>
</feature>
<dbReference type="EMBL" id="NHYE01005031">
    <property type="protein sequence ID" value="PPQ78881.1"/>
    <property type="molecule type" value="Genomic_DNA"/>
</dbReference>
<feature type="transmembrane region" description="Helical" evidence="1">
    <location>
        <begin position="15"/>
        <end position="35"/>
    </location>
</feature>
<evidence type="ECO:0000259" key="2">
    <source>
        <dbReference type="Pfam" id="PF20151"/>
    </source>
</evidence>
<dbReference type="OrthoDB" id="3037019at2759"/>
<gene>
    <name evidence="3" type="ORF">CVT26_011703</name>
</gene>
<dbReference type="AlphaFoldDB" id="A0A409WK97"/>
<keyword evidence="1" id="KW-1133">Transmembrane helix</keyword>
<feature type="transmembrane region" description="Helical" evidence="1">
    <location>
        <begin position="222"/>
        <end position="239"/>
    </location>
</feature>
<feature type="transmembrane region" description="Helical" evidence="1">
    <location>
        <begin position="182"/>
        <end position="202"/>
    </location>
</feature>
<dbReference type="InParanoid" id="A0A409WK97"/>
<accession>A0A409WK97</accession>
<name>A0A409WK97_9AGAR</name>
<keyword evidence="1" id="KW-0812">Transmembrane</keyword>
<feature type="domain" description="DUF6533" evidence="2">
    <location>
        <begin position="20"/>
        <end position="60"/>
    </location>
</feature>
<evidence type="ECO:0000313" key="3">
    <source>
        <dbReference type="EMBL" id="PPQ78881.1"/>
    </source>
</evidence>
<evidence type="ECO:0000256" key="1">
    <source>
        <dbReference type="SAM" id="Phobius"/>
    </source>
</evidence>
<organism evidence="3 4">
    <name type="scientific">Gymnopilus dilepis</name>
    <dbReference type="NCBI Taxonomy" id="231916"/>
    <lineage>
        <taxon>Eukaryota</taxon>
        <taxon>Fungi</taxon>
        <taxon>Dikarya</taxon>
        <taxon>Basidiomycota</taxon>
        <taxon>Agaricomycotina</taxon>
        <taxon>Agaricomycetes</taxon>
        <taxon>Agaricomycetidae</taxon>
        <taxon>Agaricales</taxon>
        <taxon>Agaricineae</taxon>
        <taxon>Hymenogastraceae</taxon>
        <taxon>Gymnopilus</taxon>
    </lineage>
</organism>
<dbReference type="PROSITE" id="PS51257">
    <property type="entry name" value="PROKAR_LIPOPROTEIN"/>
    <property type="match status" value="1"/>
</dbReference>
<feature type="transmembrane region" description="Helical" evidence="1">
    <location>
        <begin position="125"/>
        <end position="146"/>
    </location>
</feature>
<evidence type="ECO:0000313" key="4">
    <source>
        <dbReference type="Proteomes" id="UP000284706"/>
    </source>
</evidence>
<dbReference type="Pfam" id="PF20151">
    <property type="entry name" value="DUF6533"/>
    <property type="match status" value="1"/>
</dbReference>
<dbReference type="InterPro" id="IPR045340">
    <property type="entry name" value="DUF6533"/>
</dbReference>
<dbReference type="Proteomes" id="UP000284706">
    <property type="component" value="Unassembled WGS sequence"/>
</dbReference>
<sequence>MDQKLLETMVRESTAVNLVGAACLTLLVYDHVLTLDVEVSKMWPMRISLAKILFFLNRYLIEAALLFDCISASRTYLSRHVGFILLLMNCTFYMRWLSVVSICSTIIIQGILVLRVWALHRRNQWALRVAFFFYFAGSASLLGLLVTDYVGEKGVSITVNMALTELPGCYATSVPSIIAGQWVVPLVVETVFFCLVGFRAYIWWKDGIAAPKIFSILARDSTIYFSVVFVLLLSNFLVFQLGPPFLSSLLVTPSTTAGCILGSHMLLNLRETQSDPLDEEYDTPSGVAIPTLDVNIPVRGKVFRGMNVTTDSRGSLDFPYTSYAARTTAPGPKVAFDDNVK</sequence>
<keyword evidence="1" id="KW-0472">Membrane</keyword>
<comment type="caution">
    <text evidence="3">The sequence shown here is derived from an EMBL/GenBank/DDBJ whole genome shotgun (WGS) entry which is preliminary data.</text>
</comment>
<keyword evidence="4" id="KW-1185">Reference proteome</keyword>
<reference evidence="3 4" key="1">
    <citation type="journal article" date="2018" name="Evol. Lett.">
        <title>Horizontal gene cluster transfer increased hallucinogenic mushroom diversity.</title>
        <authorList>
            <person name="Reynolds H.T."/>
            <person name="Vijayakumar V."/>
            <person name="Gluck-Thaler E."/>
            <person name="Korotkin H.B."/>
            <person name="Matheny P.B."/>
            <person name="Slot J.C."/>
        </authorList>
    </citation>
    <scope>NUCLEOTIDE SEQUENCE [LARGE SCALE GENOMIC DNA]</scope>
    <source>
        <strain evidence="3 4">SRW20</strain>
    </source>
</reference>